<organism evidence="2 3">
    <name type="scientific">Clytia hemisphaerica</name>
    <dbReference type="NCBI Taxonomy" id="252671"/>
    <lineage>
        <taxon>Eukaryota</taxon>
        <taxon>Metazoa</taxon>
        <taxon>Cnidaria</taxon>
        <taxon>Hydrozoa</taxon>
        <taxon>Hydroidolina</taxon>
        <taxon>Leptothecata</taxon>
        <taxon>Obeliida</taxon>
        <taxon>Clytiidae</taxon>
        <taxon>Clytia</taxon>
    </lineage>
</organism>
<dbReference type="EnsemblMetazoa" id="CLYHEMT019855.1">
    <property type="protein sequence ID" value="CLYHEMP019855.1"/>
    <property type="gene ID" value="CLYHEMG019855"/>
</dbReference>
<feature type="region of interest" description="Disordered" evidence="1">
    <location>
        <begin position="1"/>
        <end position="26"/>
    </location>
</feature>
<dbReference type="AlphaFoldDB" id="A0A7M5X9R8"/>
<feature type="compositionally biased region" description="Polar residues" evidence="1">
    <location>
        <begin position="1"/>
        <end position="11"/>
    </location>
</feature>
<protein>
    <submittedName>
        <fullName evidence="2">Uncharacterized protein</fullName>
    </submittedName>
</protein>
<reference evidence="2" key="1">
    <citation type="submission" date="2021-01" db="UniProtKB">
        <authorList>
            <consortium name="EnsemblMetazoa"/>
        </authorList>
    </citation>
    <scope>IDENTIFICATION</scope>
</reference>
<evidence type="ECO:0000313" key="3">
    <source>
        <dbReference type="Proteomes" id="UP000594262"/>
    </source>
</evidence>
<keyword evidence="3" id="KW-1185">Reference proteome</keyword>
<evidence type="ECO:0000256" key="1">
    <source>
        <dbReference type="SAM" id="MobiDB-lite"/>
    </source>
</evidence>
<evidence type="ECO:0000313" key="2">
    <source>
        <dbReference type="EnsemblMetazoa" id="CLYHEMP019855.1"/>
    </source>
</evidence>
<sequence>MPPTMPSQSNIYIEDPTSIRPSSQESSIEIIQSESSILSVSQSADTVFSVNQSFTSISAISQSVSRFTTTPSSFSQSIRAESSIFQSERSTLIHPAPSQSVLISSTTLSKNESNIKGK</sequence>
<dbReference type="Proteomes" id="UP000594262">
    <property type="component" value="Unplaced"/>
</dbReference>
<name>A0A7M5X9R8_9CNID</name>
<proteinExistence type="predicted"/>
<accession>A0A7M5X9R8</accession>